<keyword evidence="3" id="KW-0812">Transmembrane</keyword>
<sequence>MNEPVRLLRENTDEPVEPVFERAAPGARPPQSPPVTTRKNKQTSRKSLLIGAALLAALGAGYAGLRYYQVGRFIVSTDDAYVRTDLAVLAPKVPGYVDQVLVTDNDHVKAGQVLVRLDAGDYDLAVVAAAQKVSSQDATIARVKTQIDAQQAAIAQARAQVTAAKADSARAESEFARAKSLVANAFASRQRLEQAEADRDRAAASVVGAEAAAAGALANLAVLHAQQGEAERLRAELVTAKARAERDLSFAVVKAPFDGVVGNRAAQPGQYVQTGTRLMALAPDAGFYVEGNFKETQLAHMKPGQKVEARVDAYGGRVFAGEVQSLAPASGADYSLLPPENATGNFTKIIQRFPVRIRLPAEAQPLMRSGMSVIVDVDTREAETK</sequence>
<name>A0A212S760_RHOAC</name>
<feature type="compositionally biased region" description="Basic and acidic residues" evidence="2">
    <location>
        <begin position="1"/>
        <end position="12"/>
    </location>
</feature>
<evidence type="ECO:0000256" key="2">
    <source>
        <dbReference type="SAM" id="MobiDB-lite"/>
    </source>
</evidence>
<dbReference type="PANTHER" id="PTHR30386">
    <property type="entry name" value="MEMBRANE FUSION SUBUNIT OF EMRAB-TOLC MULTIDRUG EFFLUX PUMP"/>
    <property type="match status" value="1"/>
</dbReference>
<keyword evidence="6" id="KW-1185">Reference proteome</keyword>
<dbReference type="PRINTS" id="PR01490">
    <property type="entry name" value="RTXTOXIND"/>
</dbReference>
<dbReference type="AlphaFoldDB" id="A0A212S760"/>
<dbReference type="InterPro" id="IPR058634">
    <property type="entry name" value="AaeA-lik-b-barrel"/>
</dbReference>
<dbReference type="PANTHER" id="PTHR30386:SF24">
    <property type="entry name" value="MULTIDRUG RESISTANCE EFFLUX PUMP"/>
    <property type="match status" value="1"/>
</dbReference>
<feature type="coiled-coil region" evidence="1">
    <location>
        <begin position="140"/>
        <end position="243"/>
    </location>
</feature>
<feature type="transmembrane region" description="Helical" evidence="3">
    <location>
        <begin position="48"/>
        <end position="68"/>
    </location>
</feature>
<evidence type="ECO:0000313" key="5">
    <source>
        <dbReference type="EMBL" id="SNB80935.1"/>
    </source>
</evidence>
<protein>
    <submittedName>
        <fullName evidence="5">Membrane fusion protein, multidrug efflux system</fullName>
    </submittedName>
</protein>
<organism evidence="5 6">
    <name type="scientific">Rhodoblastus acidophilus</name>
    <name type="common">Rhodopseudomonas acidophila</name>
    <dbReference type="NCBI Taxonomy" id="1074"/>
    <lineage>
        <taxon>Bacteria</taxon>
        <taxon>Pseudomonadati</taxon>
        <taxon>Pseudomonadota</taxon>
        <taxon>Alphaproteobacteria</taxon>
        <taxon>Hyphomicrobiales</taxon>
        <taxon>Rhodoblastaceae</taxon>
        <taxon>Rhodoblastus</taxon>
    </lineage>
</organism>
<dbReference type="Gene3D" id="2.40.50.100">
    <property type="match status" value="1"/>
</dbReference>
<evidence type="ECO:0000256" key="3">
    <source>
        <dbReference type="SAM" id="Phobius"/>
    </source>
</evidence>
<gene>
    <name evidence="5" type="ORF">SAMN06265338_11426</name>
</gene>
<proteinExistence type="predicted"/>
<evidence type="ECO:0000256" key="1">
    <source>
        <dbReference type="SAM" id="Coils"/>
    </source>
</evidence>
<dbReference type="Gene3D" id="2.40.30.170">
    <property type="match status" value="1"/>
</dbReference>
<feature type="domain" description="p-hydroxybenzoic acid efflux pump subunit AaeA-like beta-barrel" evidence="4">
    <location>
        <begin position="287"/>
        <end position="377"/>
    </location>
</feature>
<keyword evidence="1" id="KW-0175">Coiled coil</keyword>
<dbReference type="SUPFAM" id="SSF111369">
    <property type="entry name" value="HlyD-like secretion proteins"/>
    <property type="match status" value="2"/>
</dbReference>
<accession>A0A212S760</accession>
<keyword evidence="3" id="KW-1133">Transmembrane helix</keyword>
<dbReference type="Pfam" id="PF25963">
    <property type="entry name" value="Beta-barrel_AAEA"/>
    <property type="match status" value="1"/>
</dbReference>
<reference evidence="6" key="1">
    <citation type="submission" date="2017-06" db="EMBL/GenBank/DDBJ databases">
        <authorList>
            <person name="Varghese N."/>
            <person name="Submissions S."/>
        </authorList>
    </citation>
    <scope>NUCLEOTIDE SEQUENCE [LARGE SCALE GENOMIC DNA]</scope>
    <source>
        <strain evidence="6">DSM 137</strain>
    </source>
</reference>
<dbReference type="Proteomes" id="UP000198418">
    <property type="component" value="Unassembled WGS sequence"/>
</dbReference>
<evidence type="ECO:0000313" key="6">
    <source>
        <dbReference type="Proteomes" id="UP000198418"/>
    </source>
</evidence>
<dbReference type="OrthoDB" id="9811754at2"/>
<feature type="region of interest" description="Disordered" evidence="2">
    <location>
        <begin position="1"/>
        <end position="43"/>
    </location>
</feature>
<dbReference type="RefSeq" id="WP_158255270.1">
    <property type="nucleotide sequence ID" value="NZ_FYDG01000014.1"/>
</dbReference>
<dbReference type="EMBL" id="FYDG01000014">
    <property type="protein sequence ID" value="SNB80935.1"/>
    <property type="molecule type" value="Genomic_DNA"/>
</dbReference>
<keyword evidence="3" id="KW-0472">Membrane</keyword>
<dbReference type="InterPro" id="IPR050739">
    <property type="entry name" value="MFP"/>
</dbReference>
<dbReference type="Gene3D" id="1.10.287.470">
    <property type="entry name" value="Helix hairpin bin"/>
    <property type="match status" value="1"/>
</dbReference>
<evidence type="ECO:0000259" key="4">
    <source>
        <dbReference type="Pfam" id="PF25963"/>
    </source>
</evidence>